<accession>A0A0X8D944</accession>
<evidence type="ECO:0000256" key="1">
    <source>
        <dbReference type="SAM" id="MobiDB-lite"/>
    </source>
</evidence>
<organism evidence="2 3">
    <name type="scientific">Thermus parvatiensis</name>
    <dbReference type="NCBI Taxonomy" id="456163"/>
    <lineage>
        <taxon>Bacteria</taxon>
        <taxon>Thermotogati</taxon>
        <taxon>Deinococcota</taxon>
        <taxon>Deinococci</taxon>
        <taxon>Thermales</taxon>
        <taxon>Thermaceae</taxon>
        <taxon>Thermus</taxon>
    </lineage>
</organism>
<dbReference type="RefSeq" id="WP_038034985.1">
    <property type="nucleotide sequence ID" value="NZ_AIJQ01000002.1"/>
</dbReference>
<sequence>MESRALLLALLGFGVAGYLAYQLAKGQGQATAGQTPKQSEAPPAQTETPPVVVGDFGGQLPFGLGGLGQDALCRVVPSLCGWYNPAYVGRPAPLPVVPLW</sequence>
<proteinExistence type="predicted"/>
<evidence type="ECO:0000313" key="2">
    <source>
        <dbReference type="EMBL" id="AMA76139.1"/>
    </source>
</evidence>
<name>A0A0X8D944_9DEIN</name>
<dbReference type="KEGG" id="tpar:AV541_09635"/>
<reference evidence="2 3" key="1">
    <citation type="submission" date="2016-01" db="EMBL/GenBank/DDBJ databases">
        <title>Genome sequence of Thermus parvatiensis, a thermophile isolated from a hot water spring.</title>
        <authorList>
            <person name="Tripathi C."/>
            <person name="Lal R."/>
        </authorList>
    </citation>
    <scope>NUCLEOTIDE SEQUENCE [LARGE SCALE GENOMIC DNA]</scope>
    <source>
        <strain evidence="2 3">RL</strain>
    </source>
</reference>
<dbReference type="Proteomes" id="UP000061630">
    <property type="component" value="Chromosome"/>
</dbReference>
<gene>
    <name evidence="2" type="ORF">AV541_09635</name>
</gene>
<protein>
    <submittedName>
        <fullName evidence="2">Uncharacterized protein</fullName>
    </submittedName>
</protein>
<feature type="region of interest" description="Disordered" evidence="1">
    <location>
        <begin position="30"/>
        <end position="49"/>
    </location>
</feature>
<evidence type="ECO:0000313" key="3">
    <source>
        <dbReference type="Proteomes" id="UP000061630"/>
    </source>
</evidence>
<dbReference type="EMBL" id="CP014141">
    <property type="protein sequence ID" value="AMA76139.1"/>
    <property type="molecule type" value="Genomic_DNA"/>
</dbReference>
<dbReference type="AlphaFoldDB" id="A0A0X8D944"/>